<proteinExistence type="predicted"/>
<dbReference type="PANTHER" id="PTHR34580:SF1">
    <property type="entry name" value="PROTEIN PAFC"/>
    <property type="match status" value="1"/>
</dbReference>
<dbReference type="InterPro" id="IPR026881">
    <property type="entry name" value="WYL_dom"/>
</dbReference>
<evidence type="ECO:0000256" key="1">
    <source>
        <dbReference type="ARBA" id="ARBA00023015"/>
    </source>
</evidence>
<dbReference type="RefSeq" id="WP_284914772.1">
    <property type="nucleotide sequence ID" value="NZ_CP126980.1"/>
</dbReference>
<dbReference type="Gene3D" id="1.10.10.10">
    <property type="entry name" value="Winged helix-like DNA-binding domain superfamily/Winged helix DNA-binding domain"/>
    <property type="match status" value="1"/>
</dbReference>
<dbReference type="Proteomes" id="UP001240150">
    <property type="component" value="Chromosome"/>
</dbReference>
<dbReference type="Pfam" id="PF13280">
    <property type="entry name" value="WYL"/>
    <property type="match status" value="1"/>
</dbReference>
<dbReference type="InterPro" id="IPR001034">
    <property type="entry name" value="DeoR_HTH"/>
</dbReference>
<dbReference type="Gene3D" id="3.10.180.10">
    <property type="entry name" value="2,3-Dihydroxybiphenyl 1,2-Dioxygenase, domain 1"/>
    <property type="match status" value="1"/>
</dbReference>
<evidence type="ECO:0000313" key="4">
    <source>
        <dbReference type="EMBL" id="WIM93564.1"/>
    </source>
</evidence>
<dbReference type="InterPro" id="IPR051534">
    <property type="entry name" value="CBASS_pafABC_assoc_protein"/>
</dbReference>
<dbReference type="Pfam" id="PF08279">
    <property type="entry name" value="HTH_11"/>
    <property type="match status" value="1"/>
</dbReference>
<accession>A0ABY8W6U1</accession>
<protein>
    <submittedName>
        <fullName evidence="4">WYL domain-containing protein</fullName>
    </submittedName>
</protein>
<dbReference type="SUPFAM" id="SSF54593">
    <property type="entry name" value="Glyoxalase/Bleomycin resistance protein/Dihydroxybiphenyl dioxygenase"/>
    <property type="match status" value="1"/>
</dbReference>
<evidence type="ECO:0000313" key="5">
    <source>
        <dbReference type="Proteomes" id="UP001240150"/>
    </source>
</evidence>
<gene>
    <name evidence="4" type="ORF">ACTOB_005546</name>
</gene>
<dbReference type="PROSITE" id="PS52050">
    <property type="entry name" value="WYL"/>
    <property type="match status" value="1"/>
</dbReference>
<evidence type="ECO:0000259" key="3">
    <source>
        <dbReference type="PROSITE" id="PS51000"/>
    </source>
</evidence>
<dbReference type="InterPro" id="IPR057727">
    <property type="entry name" value="WCX_dom"/>
</dbReference>
<name>A0ABY8W6U1_9ACTN</name>
<sequence length="468" mass="51083">MRADRLVSLVLLLRQRGRLTADTLARELEVSTRTVLRDIEALSAAGVPVYAERGRHGGFALLPGFRTELTGLNHDEALALLTAGSGFGLGAALASARRKVADALPASHRATDRLLVEPETDLLSRRQVTEEVPAAPMAEVRRAVLAGRRLRVHYAAAGQEPRWRTVDPIGLVTVRGRGYLLATRGGEDRTYRLSRVLAAEALAVPAQRPDRVDLDRIWAERRARFLADGHLTVLVRVHPDRREDLLASAVAVRAEEPDPDGWLRLEVTFQDSWHAEWALWQLATQAEALSPPSLRTALAGRAAVLAARYAGFSVGPSEQDDGVGERREVGAVALRVDLTFDCVRAAELAAFWKVALGYVDEPPPAPFRTRDEWVASFGEPADDEGGGAWLHDPDGAGPRLVFLEVPEPKVAKNRLHIDVRVGRHGEPWPRILAKVAELRAIGGRVVATFDGHHVVMADPEGNEFCVAA</sequence>
<dbReference type="PANTHER" id="PTHR34580">
    <property type="match status" value="1"/>
</dbReference>
<keyword evidence="5" id="KW-1185">Reference proteome</keyword>
<reference evidence="4 5" key="1">
    <citation type="submission" date="2023-06" db="EMBL/GenBank/DDBJ databases">
        <authorList>
            <person name="Yushchuk O."/>
            <person name="Binda E."/>
            <person name="Ruckert-Reed C."/>
            <person name="Fedorenko V."/>
            <person name="Kalinowski J."/>
            <person name="Marinelli F."/>
        </authorList>
    </citation>
    <scope>NUCLEOTIDE SEQUENCE [LARGE SCALE GENOMIC DNA]</scope>
    <source>
        <strain evidence="4 5">NRRL 3884</strain>
    </source>
</reference>
<dbReference type="Pfam" id="PF25583">
    <property type="entry name" value="WCX"/>
    <property type="match status" value="1"/>
</dbReference>
<dbReference type="PROSITE" id="PS51000">
    <property type="entry name" value="HTH_DEOR_2"/>
    <property type="match status" value="1"/>
</dbReference>
<keyword evidence="1" id="KW-0805">Transcription regulation</keyword>
<dbReference type="EMBL" id="CP126980">
    <property type="protein sequence ID" value="WIM93564.1"/>
    <property type="molecule type" value="Genomic_DNA"/>
</dbReference>
<feature type="domain" description="HTH deoR-type" evidence="3">
    <location>
        <begin position="2"/>
        <end position="61"/>
    </location>
</feature>
<dbReference type="SUPFAM" id="SSF46785">
    <property type="entry name" value="Winged helix' DNA-binding domain"/>
    <property type="match status" value="1"/>
</dbReference>
<dbReference type="InterPro" id="IPR013196">
    <property type="entry name" value="HTH_11"/>
</dbReference>
<evidence type="ECO:0000256" key="2">
    <source>
        <dbReference type="ARBA" id="ARBA00023163"/>
    </source>
</evidence>
<dbReference type="InterPro" id="IPR041581">
    <property type="entry name" value="Glyoxalase_6"/>
</dbReference>
<dbReference type="InterPro" id="IPR029068">
    <property type="entry name" value="Glyas_Bleomycin-R_OHBP_Dase"/>
</dbReference>
<dbReference type="InterPro" id="IPR036390">
    <property type="entry name" value="WH_DNA-bd_sf"/>
</dbReference>
<dbReference type="InterPro" id="IPR036388">
    <property type="entry name" value="WH-like_DNA-bd_sf"/>
</dbReference>
<organism evidence="4 5">
    <name type="scientific">Actinoplanes oblitus</name>
    <dbReference type="NCBI Taxonomy" id="3040509"/>
    <lineage>
        <taxon>Bacteria</taxon>
        <taxon>Bacillati</taxon>
        <taxon>Actinomycetota</taxon>
        <taxon>Actinomycetes</taxon>
        <taxon>Micromonosporales</taxon>
        <taxon>Micromonosporaceae</taxon>
        <taxon>Actinoplanes</taxon>
    </lineage>
</organism>
<dbReference type="Pfam" id="PF18029">
    <property type="entry name" value="Glyoxalase_6"/>
    <property type="match status" value="1"/>
</dbReference>
<keyword evidence="2" id="KW-0804">Transcription</keyword>